<evidence type="ECO:0000313" key="8">
    <source>
        <dbReference type="WBParaSite" id="TCNE_0001882401-mRNA-1"/>
    </source>
</evidence>
<dbReference type="PROSITE" id="PS50216">
    <property type="entry name" value="DHHC"/>
    <property type="match status" value="1"/>
</dbReference>
<dbReference type="Proteomes" id="UP000050794">
    <property type="component" value="Unassembled WGS sequence"/>
</dbReference>
<evidence type="ECO:0000256" key="5">
    <source>
        <dbReference type="RuleBase" id="RU079119"/>
    </source>
</evidence>
<comment type="catalytic activity">
    <reaction evidence="5">
        <text>L-cysteinyl-[protein] + hexadecanoyl-CoA = S-hexadecanoyl-L-cysteinyl-[protein] + CoA</text>
        <dbReference type="Rhea" id="RHEA:36683"/>
        <dbReference type="Rhea" id="RHEA-COMP:10131"/>
        <dbReference type="Rhea" id="RHEA-COMP:11032"/>
        <dbReference type="ChEBI" id="CHEBI:29950"/>
        <dbReference type="ChEBI" id="CHEBI:57287"/>
        <dbReference type="ChEBI" id="CHEBI:57379"/>
        <dbReference type="ChEBI" id="CHEBI:74151"/>
        <dbReference type="EC" id="2.3.1.225"/>
    </reaction>
</comment>
<proteinExistence type="inferred from homology"/>
<reference evidence="8" key="1">
    <citation type="submission" date="2016-06" db="UniProtKB">
        <authorList>
            <consortium name="WormBaseParasite"/>
        </authorList>
    </citation>
    <scope>IDENTIFICATION</scope>
</reference>
<comment type="similarity">
    <text evidence="5">Belongs to the DHHC palmitoyltransferase family.</text>
</comment>
<feature type="transmembrane region" description="Helical" evidence="5">
    <location>
        <begin position="289"/>
        <end position="314"/>
    </location>
</feature>
<organism evidence="7 8">
    <name type="scientific">Toxocara canis</name>
    <name type="common">Canine roundworm</name>
    <dbReference type="NCBI Taxonomy" id="6265"/>
    <lineage>
        <taxon>Eukaryota</taxon>
        <taxon>Metazoa</taxon>
        <taxon>Ecdysozoa</taxon>
        <taxon>Nematoda</taxon>
        <taxon>Chromadorea</taxon>
        <taxon>Rhabditida</taxon>
        <taxon>Spirurina</taxon>
        <taxon>Ascaridomorpha</taxon>
        <taxon>Ascaridoidea</taxon>
        <taxon>Toxocaridae</taxon>
        <taxon>Toxocara</taxon>
    </lineage>
</organism>
<keyword evidence="5" id="KW-0012">Acyltransferase</keyword>
<dbReference type="GO" id="GO:0016020">
    <property type="term" value="C:membrane"/>
    <property type="evidence" value="ECO:0007669"/>
    <property type="project" value="UniProtKB-SubCell"/>
</dbReference>
<accession>A0A183VDK0</accession>
<dbReference type="EC" id="2.3.1.225" evidence="5"/>
<evidence type="ECO:0000313" key="7">
    <source>
        <dbReference type="Proteomes" id="UP000050794"/>
    </source>
</evidence>
<comment type="subcellular location">
    <subcellularLocation>
        <location evidence="1">Membrane</location>
        <topology evidence="1">Multi-pass membrane protein</topology>
    </subcellularLocation>
</comment>
<keyword evidence="3 5" id="KW-1133">Transmembrane helix</keyword>
<name>A0A183VDK0_TOXCA</name>
<dbReference type="AlphaFoldDB" id="A0A183VDK0"/>
<sequence length="364" mass="41952">LDVAYFRYNRKMAGIRTKKWTAVDLLIHTVLLLVRMVRTAEAFHAVASGLPIDSGERSLENSLKGYMLHVVPLIEDPCERLMNAIAVSALLAMTQWCYFTGCAAVSRRTSKTQKCKPIQYILLEPQAASYTNPLDQFVKHLIIVMIVIDKFIIAKTKSATYQTSTIDSTIHKMSLCASSCDKSHHCTECGSCILRCDHHCVLMSCCIHQDNLKYYQKEKSEELLFIDTVDIPNKDQSVNGVPIKDYLEASFTELSFILYLFWGLLYSTLAFVTDFRFTYFNESQQKGPFWYTISISYLMCIQLAIWPMIIYSYLIPMNLAFRDRWRQRCPYGDLGWRNNLRRVFGPSPTLWFVPTKGAYICKDE</sequence>
<dbReference type="InterPro" id="IPR001594">
    <property type="entry name" value="Palmitoyltrfase_DHHC"/>
</dbReference>
<keyword evidence="2 5" id="KW-0812">Transmembrane</keyword>
<dbReference type="GO" id="GO:0019706">
    <property type="term" value="F:protein-cysteine S-palmitoyltransferase activity"/>
    <property type="evidence" value="ECO:0007669"/>
    <property type="project" value="UniProtKB-EC"/>
</dbReference>
<dbReference type="Pfam" id="PF01529">
    <property type="entry name" value="DHHC"/>
    <property type="match status" value="1"/>
</dbReference>
<evidence type="ECO:0000256" key="4">
    <source>
        <dbReference type="ARBA" id="ARBA00023136"/>
    </source>
</evidence>
<keyword evidence="5" id="KW-0808">Transferase</keyword>
<evidence type="ECO:0000256" key="1">
    <source>
        <dbReference type="ARBA" id="ARBA00004141"/>
    </source>
</evidence>
<comment type="domain">
    <text evidence="5">The DHHC domain is required for palmitoyltransferase activity.</text>
</comment>
<keyword evidence="4 5" id="KW-0472">Membrane</keyword>
<keyword evidence="7" id="KW-1185">Reference proteome</keyword>
<feature type="transmembrane region" description="Helical" evidence="5">
    <location>
        <begin position="81"/>
        <end position="106"/>
    </location>
</feature>
<feature type="transmembrane region" description="Helical" evidence="5">
    <location>
        <begin position="256"/>
        <end position="277"/>
    </location>
</feature>
<dbReference type="WBParaSite" id="TCNE_0001882401-mRNA-1">
    <property type="protein sequence ID" value="TCNE_0001882401-mRNA-1"/>
    <property type="gene ID" value="TCNE_0001882401"/>
</dbReference>
<protein>
    <recommendedName>
        <fullName evidence="5">Palmitoyltransferase</fullName>
        <ecNumber evidence="5">2.3.1.225</ecNumber>
    </recommendedName>
</protein>
<evidence type="ECO:0000256" key="3">
    <source>
        <dbReference type="ARBA" id="ARBA00022989"/>
    </source>
</evidence>
<feature type="domain" description="Palmitoyltransferase DHHC" evidence="6">
    <location>
        <begin position="180"/>
        <end position="215"/>
    </location>
</feature>
<feature type="transmembrane region" description="Helical" evidence="5">
    <location>
        <begin position="20"/>
        <end position="37"/>
    </location>
</feature>
<evidence type="ECO:0000259" key="6">
    <source>
        <dbReference type="Pfam" id="PF01529"/>
    </source>
</evidence>
<evidence type="ECO:0000256" key="2">
    <source>
        <dbReference type="ARBA" id="ARBA00022692"/>
    </source>
</evidence>